<organism evidence="1 2">
    <name type="scientific">Cenococcum geophilum 1.58</name>
    <dbReference type="NCBI Taxonomy" id="794803"/>
    <lineage>
        <taxon>Eukaryota</taxon>
        <taxon>Fungi</taxon>
        <taxon>Dikarya</taxon>
        <taxon>Ascomycota</taxon>
        <taxon>Pezizomycotina</taxon>
        <taxon>Dothideomycetes</taxon>
        <taxon>Pleosporomycetidae</taxon>
        <taxon>Gloniales</taxon>
        <taxon>Gloniaceae</taxon>
        <taxon>Cenococcum</taxon>
    </lineage>
</organism>
<evidence type="ECO:0000313" key="1">
    <source>
        <dbReference type="EMBL" id="OCK86589.1"/>
    </source>
</evidence>
<gene>
    <name evidence="1" type="ORF">K441DRAFT_598760</name>
</gene>
<dbReference type="EMBL" id="KV748299">
    <property type="protein sequence ID" value="OCK86589.1"/>
    <property type="molecule type" value="Genomic_DNA"/>
</dbReference>
<protein>
    <submittedName>
        <fullName evidence="1">Uncharacterized protein</fullName>
    </submittedName>
</protein>
<reference evidence="1 2" key="1">
    <citation type="journal article" date="2016" name="Nat. Commun.">
        <title>Ectomycorrhizal ecology is imprinted in the genome of the dominant symbiotic fungus Cenococcum geophilum.</title>
        <authorList>
            <consortium name="DOE Joint Genome Institute"/>
            <person name="Peter M."/>
            <person name="Kohler A."/>
            <person name="Ohm R.A."/>
            <person name="Kuo A."/>
            <person name="Krutzmann J."/>
            <person name="Morin E."/>
            <person name="Arend M."/>
            <person name="Barry K.W."/>
            <person name="Binder M."/>
            <person name="Choi C."/>
            <person name="Clum A."/>
            <person name="Copeland A."/>
            <person name="Grisel N."/>
            <person name="Haridas S."/>
            <person name="Kipfer T."/>
            <person name="LaButti K."/>
            <person name="Lindquist E."/>
            <person name="Lipzen A."/>
            <person name="Maire R."/>
            <person name="Meier B."/>
            <person name="Mihaltcheva S."/>
            <person name="Molinier V."/>
            <person name="Murat C."/>
            <person name="Poggeler S."/>
            <person name="Quandt C.A."/>
            <person name="Sperisen C."/>
            <person name="Tritt A."/>
            <person name="Tisserant E."/>
            <person name="Crous P.W."/>
            <person name="Henrissat B."/>
            <person name="Nehls U."/>
            <person name="Egli S."/>
            <person name="Spatafora J.W."/>
            <person name="Grigoriev I.V."/>
            <person name="Martin F.M."/>
        </authorList>
    </citation>
    <scope>NUCLEOTIDE SEQUENCE [LARGE SCALE GENOMIC DNA]</scope>
    <source>
        <strain evidence="1 2">1.58</strain>
    </source>
</reference>
<accession>A0ACC8EKA3</accession>
<keyword evidence="2" id="KW-1185">Reference proteome</keyword>
<proteinExistence type="predicted"/>
<name>A0ACC8EKA3_9PEZI</name>
<evidence type="ECO:0000313" key="2">
    <source>
        <dbReference type="Proteomes" id="UP000250078"/>
    </source>
</evidence>
<dbReference type="Proteomes" id="UP000250078">
    <property type="component" value="Unassembled WGS sequence"/>
</dbReference>
<feature type="non-terminal residue" evidence="1">
    <location>
        <position position="1"/>
    </location>
</feature>
<sequence length="66" mass="7702">RFNYLRLLRFAINMFSTLAISDKLERVFSLTSNMVRPNRAKLKADVIGAVISLKYWDINKVINISR</sequence>